<evidence type="ECO:0000256" key="5">
    <source>
        <dbReference type="ARBA" id="ARBA00022801"/>
    </source>
</evidence>
<keyword evidence="8" id="KW-1185">Reference proteome</keyword>
<protein>
    <submittedName>
        <fullName evidence="7">Uncharacterized conserved protein, contains HEPN domain</fullName>
    </submittedName>
</protein>
<dbReference type="EMBL" id="FNAN01000018">
    <property type="protein sequence ID" value="SDG42717.1"/>
    <property type="molecule type" value="Genomic_DNA"/>
</dbReference>
<keyword evidence="5" id="KW-0378">Hydrolase</keyword>
<name>A0A1G7U5K3_9BACT</name>
<dbReference type="STRING" id="659014.SAMN04487996_118164"/>
<evidence type="ECO:0000313" key="7">
    <source>
        <dbReference type="EMBL" id="SDG42717.1"/>
    </source>
</evidence>
<dbReference type="GO" id="GO:0004540">
    <property type="term" value="F:RNA nuclease activity"/>
    <property type="evidence" value="ECO:0007669"/>
    <property type="project" value="InterPro"/>
</dbReference>
<keyword evidence="4" id="KW-0547">Nucleotide-binding</keyword>
<dbReference type="AlphaFoldDB" id="A0A1G7U5K3"/>
<accession>A0A1G7U5K3</accession>
<dbReference type="GO" id="GO:0000166">
    <property type="term" value="F:nucleotide binding"/>
    <property type="evidence" value="ECO:0007669"/>
    <property type="project" value="UniProtKB-KW"/>
</dbReference>
<dbReference type="Pfam" id="PF01934">
    <property type="entry name" value="HepT-like"/>
    <property type="match status" value="1"/>
</dbReference>
<reference evidence="8" key="1">
    <citation type="submission" date="2016-10" db="EMBL/GenBank/DDBJ databases">
        <authorList>
            <person name="Varghese N."/>
            <person name="Submissions S."/>
        </authorList>
    </citation>
    <scope>NUCLEOTIDE SEQUENCE [LARGE SCALE GENOMIC DNA]</scope>
    <source>
        <strain evidence="8">DSM 25329</strain>
    </source>
</reference>
<evidence type="ECO:0000313" key="8">
    <source>
        <dbReference type="Proteomes" id="UP000198748"/>
    </source>
</evidence>
<evidence type="ECO:0000256" key="2">
    <source>
        <dbReference type="ARBA" id="ARBA00022649"/>
    </source>
</evidence>
<comment type="similarity">
    <text evidence="6">Belongs to the HepT RNase toxin family.</text>
</comment>
<gene>
    <name evidence="7" type="ORF">SAMN04487996_118164</name>
</gene>
<dbReference type="InterPro" id="IPR051813">
    <property type="entry name" value="HepT_RNase_toxin"/>
</dbReference>
<evidence type="ECO:0000256" key="4">
    <source>
        <dbReference type="ARBA" id="ARBA00022741"/>
    </source>
</evidence>
<dbReference type="InterPro" id="IPR037038">
    <property type="entry name" value="HepT-like_sf"/>
</dbReference>
<dbReference type="RefSeq" id="WP_090156156.1">
    <property type="nucleotide sequence ID" value="NZ_FNAN01000018.1"/>
</dbReference>
<sequence>MKKSEGDKVRLLHILEAIHYIHSFIEGKVKGDLYDDPMLRFAVERQLEIIGEAANHLSDDLKSTRPEIEWRKIIAFRNFVAHEYFGIDLELVWDIIINKIPALENTVSQLLSEQ</sequence>
<dbReference type="Proteomes" id="UP000198748">
    <property type="component" value="Unassembled WGS sequence"/>
</dbReference>
<keyword evidence="3" id="KW-0540">Nuclease</keyword>
<dbReference type="PANTHER" id="PTHR34139">
    <property type="entry name" value="UPF0331 PROTEIN MJ0127"/>
    <property type="match status" value="1"/>
</dbReference>
<dbReference type="PANTHER" id="PTHR34139:SF1">
    <property type="entry name" value="RNASE MJ1380-RELATED"/>
    <property type="match status" value="1"/>
</dbReference>
<evidence type="ECO:0000256" key="1">
    <source>
        <dbReference type="ARBA" id="ARBA00022553"/>
    </source>
</evidence>
<proteinExistence type="inferred from homology"/>
<dbReference type="OrthoDB" id="955324at2"/>
<organism evidence="7 8">
    <name type="scientific">Dyadobacter soli</name>
    <dbReference type="NCBI Taxonomy" id="659014"/>
    <lineage>
        <taxon>Bacteria</taxon>
        <taxon>Pseudomonadati</taxon>
        <taxon>Bacteroidota</taxon>
        <taxon>Cytophagia</taxon>
        <taxon>Cytophagales</taxon>
        <taxon>Spirosomataceae</taxon>
        <taxon>Dyadobacter</taxon>
    </lineage>
</organism>
<dbReference type="GO" id="GO:0016787">
    <property type="term" value="F:hydrolase activity"/>
    <property type="evidence" value="ECO:0007669"/>
    <property type="project" value="UniProtKB-KW"/>
</dbReference>
<dbReference type="GO" id="GO:0110001">
    <property type="term" value="C:toxin-antitoxin complex"/>
    <property type="evidence" value="ECO:0007669"/>
    <property type="project" value="InterPro"/>
</dbReference>
<evidence type="ECO:0000256" key="6">
    <source>
        <dbReference type="ARBA" id="ARBA00024207"/>
    </source>
</evidence>
<keyword evidence="1" id="KW-0597">Phosphoprotein</keyword>
<dbReference type="InterPro" id="IPR008201">
    <property type="entry name" value="HepT-like"/>
</dbReference>
<keyword evidence="2" id="KW-1277">Toxin-antitoxin system</keyword>
<evidence type="ECO:0000256" key="3">
    <source>
        <dbReference type="ARBA" id="ARBA00022722"/>
    </source>
</evidence>
<dbReference type="Gene3D" id="1.20.120.580">
    <property type="entry name" value="bsu32300-like"/>
    <property type="match status" value="1"/>
</dbReference>